<dbReference type="PANTHER" id="PTHR32332">
    <property type="entry name" value="2-NITROPROPANE DIOXYGENASE"/>
    <property type="match status" value="1"/>
</dbReference>
<keyword evidence="5" id="KW-1185">Reference proteome</keyword>
<protein>
    <submittedName>
        <fullName evidence="4">Uncharacterized protein</fullName>
    </submittedName>
</protein>
<evidence type="ECO:0000313" key="5">
    <source>
        <dbReference type="Proteomes" id="UP000290289"/>
    </source>
</evidence>
<comment type="caution">
    <text evidence="4">The sequence shown here is derived from an EMBL/GenBank/DDBJ whole genome shotgun (WGS) entry which is preliminary data.</text>
</comment>
<dbReference type="Pfam" id="PF03060">
    <property type="entry name" value="NMO"/>
    <property type="match status" value="1"/>
</dbReference>
<dbReference type="InterPro" id="IPR013785">
    <property type="entry name" value="Aldolase_TIM"/>
</dbReference>
<evidence type="ECO:0000256" key="2">
    <source>
        <dbReference type="ARBA" id="ARBA00022643"/>
    </source>
</evidence>
<evidence type="ECO:0000256" key="3">
    <source>
        <dbReference type="ARBA" id="ARBA00023002"/>
    </source>
</evidence>
<dbReference type="CDD" id="cd04730">
    <property type="entry name" value="NPD_like"/>
    <property type="match status" value="1"/>
</dbReference>
<dbReference type="EMBL" id="RDQH01000331">
    <property type="protein sequence ID" value="RXI00340.1"/>
    <property type="molecule type" value="Genomic_DNA"/>
</dbReference>
<reference evidence="4 5" key="1">
    <citation type="submission" date="2018-10" db="EMBL/GenBank/DDBJ databases">
        <title>A high-quality apple genome assembly.</title>
        <authorList>
            <person name="Hu J."/>
        </authorList>
    </citation>
    <scope>NUCLEOTIDE SEQUENCE [LARGE SCALE GENOMIC DNA]</scope>
    <source>
        <strain evidence="5">cv. HFTH1</strain>
        <tissue evidence="4">Young leaf</tissue>
    </source>
</reference>
<keyword evidence="2" id="KW-0288">FMN</keyword>
<dbReference type="PANTHER" id="PTHR32332:SF20">
    <property type="entry name" value="2-NITROPROPANE DIOXYGENASE-LIKE PROTEIN"/>
    <property type="match status" value="1"/>
</dbReference>
<dbReference type="Gene3D" id="3.20.20.70">
    <property type="entry name" value="Aldolase class I"/>
    <property type="match status" value="1"/>
</dbReference>
<dbReference type="STRING" id="3750.A0A498JWQ6"/>
<dbReference type="Proteomes" id="UP000290289">
    <property type="component" value="Chromosome 5"/>
</dbReference>
<gene>
    <name evidence="4" type="ORF">DVH24_037888</name>
</gene>
<evidence type="ECO:0000313" key="4">
    <source>
        <dbReference type="EMBL" id="RXI00340.1"/>
    </source>
</evidence>
<dbReference type="SUPFAM" id="SSF51412">
    <property type="entry name" value="Inosine monophosphate dehydrogenase (IMPDH)"/>
    <property type="match status" value="1"/>
</dbReference>
<dbReference type="GO" id="GO:0018580">
    <property type="term" value="F:nitronate monooxygenase activity"/>
    <property type="evidence" value="ECO:0007669"/>
    <property type="project" value="InterPro"/>
</dbReference>
<name>A0A498JWQ6_MALDO</name>
<sequence length="230" mass="25212">MLIVIFFPGCANELYIIWFKVESLEEVKKAIHVGADAIIVQGREAEGHVIGCFDFIVAEGRSRYTLIAIGGIVDARGYVSTLALGAQGICLGTRFLETEESHAHPAYKRKVVEYDATEYADVFGCARWPDAPHLVLHTPFFNDCKYIPADQNEVGQPVIGRAIIHDRKIEIRSLAGTVPNATTTCDIESVVVYAGQSVGLIKEILPAGEVVKRLVEGAQLLIKNKFSDIL</sequence>
<organism evidence="4 5">
    <name type="scientific">Malus domestica</name>
    <name type="common">Apple</name>
    <name type="synonym">Pyrus malus</name>
    <dbReference type="NCBI Taxonomy" id="3750"/>
    <lineage>
        <taxon>Eukaryota</taxon>
        <taxon>Viridiplantae</taxon>
        <taxon>Streptophyta</taxon>
        <taxon>Embryophyta</taxon>
        <taxon>Tracheophyta</taxon>
        <taxon>Spermatophyta</taxon>
        <taxon>Magnoliopsida</taxon>
        <taxon>eudicotyledons</taxon>
        <taxon>Gunneridae</taxon>
        <taxon>Pentapetalae</taxon>
        <taxon>rosids</taxon>
        <taxon>fabids</taxon>
        <taxon>Rosales</taxon>
        <taxon>Rosaceae</taxon>
        <taxon>Amygdaloideae</taxon>
        <taxon>Maleae</taxon>
        <taxon>Malus</taxon>
    </lineage>
</organism>
<keyword evidence="3" id="KW-0560">Oxidoreductase</keyword>
<accession>A0A498JWQ6</accession>
<dbReference type="AlphaFoldDB" id="A0A498JWQ6"/>
<proteinExistence type="predicted"/>
<evidence type="ECO:0000256" key="1">
    <source>
        <dbReference type="ARBA" id="ARBA00022630"/>
    </source>
</evidence>
<dbReference type="InterPro" id="IPR004136">
    <property type="entry name" value="NMO"/>
</dbReference>
<keyword evidence="1" id="KW-0285">Flavoprotein</keyword>